<dbReference type="EMBL" id="SJPF01000001">
    <property type="protein sequence ID" value="TWT38864.1"/>
    <property type="molecule type" value="Genomic_DNA"/>
</dbReference>
<keyword evidence="3" id="KW-1185">Reference proteome</keyword>
<gene>
    <name evidence="2" type="ORF">Enr8_05580</name>
</gene>
<dbReference type="PANTHER" id="PTHR36503:SF3">
    <property type="entry name" value="BLR0126 PROTEIN"/>
    <property type="match status" value="1"/>
</dbReference>
<comment type="caution">
    <text evidence="2">The sequence shown here is derived from an EMBL/GenBank/DDBJ whole genome shotgun (WGS) entry which is preliminary data.</text>
</comment>
<feature type="domain" description="VOC" evidence="1">
    <location>
        <begin position="8"/>
        <end position="119"/>
    </location>
</feature>
<evidence type="ECO:0000313" key="2">
    <source>
        <dbReference type="EMBL" id="TWT38864.1"/>
    </source>
</evidence>
<sequence length="119" mass="12679">MPPDFPPRCNLFVIRASNLDAAEIFYQALGLQFDRHAHGAGPIHLATETPGQVFEIYPLSSDDSPTTSARVGFAVADVDATYTALLEAGGSSVSSPRDSPWGRRAVVADPDGHRVEITA</sequence>
<proteinExistence type="predicted"/>
<dbReference type="PANTHER" id="PTHR36503">
    <property type="entry name" value="BLR2520 PROTEIN"/>
    <property type="match status" value="1"/>
</dbReference>
<dbReference type="InterPro" id="IPR029068">
    <property type="entry name" value="Glyas_Bleomycin-R_OHBP_Dase"/>
</dbReference>
<evidence type="ECO:0000259" key="1">
    <source>
        <dbReference type="PROSITE" id="PS51819"/>
    </source>
</evidence>
<dbReference type="PROSITE" id="PS51819">
    <property type="entry name" value="VOC"/>
    <property type="match status" value="1"/>
</dbReference>
<dbReference type="InterPro" id="IPR004360">
    <property type="entry name" value="Glyas_Fos-R_dOase_dom"/>
</dbReference>
<dbReference type="Gene3D" id="3.10.180.10">
    <property type="entry name" value="2,3-Dihydroxybiphenyl 1,2-Dioxygenase, domain 1"/>
    <property type="match status" value="1"/>
</dbReference>
<dbReference type="Pfam" id="PF00903">
    <property type="entry name" value="Glyoxalase"/>
    <property type="match status" value="1"/>
</dbReference>
<reference evidence="2 3" key="1">
    <citation type="submission" date="2019-02" db="EMBL/GenBank/DDBJ databases">
        <title>Deep-cultivation of Planctomycetes and their phenomic and genomic characterization uncovers novel biology.</title>
        <authorList>
            <person name="Wiegand S."/>
            <person name="Jogler M."/>
            <person name="Boedeker C."/>
            <person name="Pinto D."/>
            <person name="Vollmers J."/>
            <person name="Rivas-Marin E."/>
            <person name="Kohn T."/>
            <person name="Peeters S.H."/>
            <person name="Heuer A."/>
            <person name="Rast P."/>
            <person name="Oberbeckmann S."/>
            <person name="Bunk B."/>
            <person name="Jeske O."/>
            <person name="Meyerdierks A."/>
            <person name="Storesund J.E."/>
            <person name="Kallscheuer N."/>
            <person name="Luecker S."/>
            <person name="Lage O.M."/>
            <person name="Pohl T."/>
            <person name="Merkel B.J."/>
            <person name="Hornburger P."/>
            <person name="Mueller R.-W."/>
            <person name="Bruemmer F."/>
            <person name="Labrenz M."/>
            <person name="Spormann A.M."/>
            <person name="Op Den Camp H."/>
            <person name="Overmann J."/>
            <person name="Amann R."/>
            <person name="Jetten M.S.M."/>
            <person name="Mascher T."/>
            <person name="Medema M.H."/>
            <person name="Devos D.P."/>
            <person name="Kaster A.-K."/>
            <person name="Ovreas L."/>
            <person name="Rohde M."/>
            <person name="Galperin M.Y."/>
            <person name="Jogler C."/>
        </authorList>
    </citation>
    <scope>NUCLEOTIDE SEQUENCE [LARGE SCALE GENOMIC DNA]</scope>
    <source>
        <strain evidence="2 3">Enr8</strain>
    </source>
</reference>
<dbReference type="AlphaFoldDB" id="A0A5C5VJT3"/>
<dbReference type="OrthoDB" id="9812656at2"/>
<protein>
    <submittedName>
        <fullName evidence="2">Glyoxalase-like domain protein</fullName>
    </submittedName>
</protein>
<dbReference type="InterPro" id="IPR037523">
    <property type="entry name" value="VOC_core"/>
</dbReference>
<evidence type="ECO:0000313" key="3">
    <source>
        <dbReference type="Proteomes" id="UP000318878"/>
    </source>
</evidence>
<dbReference type="SUPFAM" id="SSF54593">
    <property type="entry name" value="Glyoxalase/Bleomycin resistance protein/Dihydroxybiphenyl dioxygenase"/>
    <property type="match status" value="1"/>
</dbReference>
<dbReference type="Proteomes" id="UP000318878">
    <property type="component" value="Unassembled WGS sequence"/>
</dbReference>
<name>A0A5C5VJT3_9BACT</name>
<dbReference type="RefSeq" id="WP_146429088.1">
    <property type="nucleotide sequence ID" value="NZ_SJPF01000001.1"/>
</dbReference>
<organism evidence="2 3">
    <name type="scientific">Blastopirellula retiformator</name>
    <dbReference type="NCBI Taxonomy" id="2527970"/>
    <lineage>
        <taxon>Bacteria</taxon>
        <taxon>Pseudomonadati</taxon>
        <taxon>Planctomycetota</taxon>
        <taxon>Planctomycetia</taxon>
        <taxon>Pirellulales</taxon>
        <taxon>Pirellulaceae</taxon>
        <taxon>Blastopirellula</taxon>
    </lineage>
</organism>
<accession>A0A5C5VJT3</accession>